<evidence type="ECO:0000313" key="1">
    <source>
        <dbReference type="EMBL" id="XDV69474.1"/>
    </source>
</evidence>
<reference evidence="1" key="1">
    <citation type="submission" date="2024-08" db="EMBL/GenBank/DDBJ databases">
        <authorList>
            <person name="Yu S.T."/>
        </authorList>
    </citation>
    <scope>NUCLEOTIDE SEQUENCE</scope>
    <source>
        <strain evidence="1">R33</strain>
        <plasmid evidence="1">unnamed1</plasmid>
    </source>
</reference>
<proteinExistence type="predicted"/>
<sequence length="385" mass="43141">MTDEVSMTWEELLASPFKISTVTTHNSSYLTETRRMLNMSDEAFHKMMRLAHRQLTDDLEGHGVSYDSVAKALLPQHGRKETALLFDSEVASARSRGFYGHDVAEAWIPALPKVKSGVPVNSILRGDILEGPLDQIALALQESVIHHRPHRYVHPQLMYCVYINNLSPTQDRELRRAVEEHPAYIGYADCSGRNTLKQYLGMSLMNSGLRVGDQILDAVLHDGRSFDGTPNAAGLPYKENGFTPTAVREYLFLPFLSYRINSHLTGRNAEDAYAALTTLSPDAYLVESPAIWMTPSRYEYLHDPGKHLVSLQQAGLDHLDHPGLEAVVSKLVAQGHIYNLRLNEYGALLYTSMVEVDTGGGEYKTFTVGLKFNPEDKRVELTTFF</sequence>
<dbReference type="RefSeq" id="WP_369780666.1">
    <property type="nucleotide sequence ID" value="NZ_CP165728.1"/>
</dbReference>
<geneLocation type="plasmid" evidence="1">
    <name>unnamed1</name>
</geneLocation>
<dbReference type="AlphaFoldDB" id="A0AB39YJ84"/>
<keyword evidence="1" id="KW-0614">Plasmid</keyword>
<dbReference type="EMBL" id="CP165728">
    <property type="protein sequence ID" value="XDV69474.1"/>
    <property type="molecule type" value="Genomic_DNA"/>
</dbReference>
<protein>
    <submittedName>
        <fullName evidence="1">Uncharacterized protein</fullName>
    </submittedName>
</protein>
<accession>A0AB39YJ84</accession>
<name>A0AB39YJ84_9ACTN</name>
<gene>
    <name evidence="1" type="ORF">AB5J51_41905</name>
</gene>
<organism evidence="1">
    <name type="scientific">Streptomyces sp. R33</name>
    <dbReference type="NCBI Taxonomy" id="3238629"/>
    <lineage>
        <taxon>Bacteria</taxon>
        <taxon>Bacillati</taxon>
        <taxon>Actinomycetota</taxon>
        <taxon>Actinomycetes</taxon>
        <taxon>Kitasatosporales</taxon>
        <taxon>Streptomycetaceae</taxon>
        <taxon>Streptomyces</taxon>
    </lineage>
</organism>